<name>A0A2T0WN30_9BACT</name>
<keyword evidence="10" id="KW-1185">Reference proteome</keyword>
<dbReference type="EMBL" id="PVTR01000005">
    <property type="protein sequence ID" value="PRY88095.1"/>
    <property type="molecule type" value="Genomic_DNA"/>
</dbReference>
<evidence type="ECO:0000256" key="2">
    <source>
        <dbReference type="ARBA" id="ARBA00009008"/>
    </source>
</evidence>
<comment type="subcellular location">
    <subcellularLocation>
        <location evidence="1">Cytoplasm</location>
    </subcellularLocation>
</comment>
<dbReference type="Gene3D" id="1.20.5.2950">
    <property type="match status" value="1"/>
</dbReference>
<feature type="region of interest" description="Disordered" evidence="8">
    <location>
        <begin position="195"/>
        <end position="294"/>
    </location>
</feature>
<dbReference type="Gene3D" id="6.10.250.660">
    <property type="match status" value="1"/>
</dbReference>
<accession>A0A2T0WN30</accession>
<dbReference type="Pfam" id="PF05103">
    <property type="entry name" value="DivIVA"/>
    <property type="match status" value="1"/>
</dbReference>
<keyword evidence="5 7" id="KW-0175">Coiled coil</keyword>
<dbReference type="PANTHER" id="PTHR35794">
    <property type="entry name" value="CELL DIVISION PROTEIN DIVIVA"/>
    <property type="match status" value="1"/>
</dbReference>
<dbReference type="GO" id="GO:0005737">
    <property type="term" value="C:cytoplasm"/>
    <property type="evidence" value="ECO:0007669"/>
    <property type="project" value="UniProtKB-SubCell"/>
</dbReference>
<evidence type="ECO:0000256" key="3">
    <source>
        <dbReference type="ARBA" id="ARBA00022490"/>
    </source>
</evidence>
<dbReference type="Proteomes" id="UP000238157">
    <property type="component" value="Unassembled WGS sequence"/>
</dbReference>
<evidence type="ECO:0000256" key="8">
    <source>
        <dbReference type="SAM" id="MobiDB-lite"/>
    </source>
</evidence>
<keyword evidence="6" id="KW-0131">Cell cycle</keyword>
<feature type="compositionally biased region" description="Basic and acidic residues" evidence="8">
    <location>
        <begin position="195"/>
        <end position="232"/>
    </location>
</feature>
<feature type="coiled-coil region" evidence="7">
    <location>
        <begin position="29"/>
        <end position="63"/>
    </location>
</feature>
<protein>
    <submittedName>
        <fullName evidence="9">Cell division initiation protein</fullName>
    </submittedName>
</protein>
<evidence type="ECO:0000313" key="10">
    <source>
        <dbReference type="Proteomes" id="UP000238157"/>
    </source>
</evidence>
<gene>
    <name evidence="9" type="ORF">CLW00_105216</name>
</gene>
<organism evidence="9 10">
    <name type="scientific">Mongoliibacter ruber</name>
    <dbReference type="NCBI Taxonomy" id="1750599"/>
    <lineage>
        <taxon>Bacteria</taxon>
        <taxon>Pseudomonadati</taxon>
        <taxon>Bacteroidota</taxon>
        <taxon>Cytophagia</taxon>
        <taxon>Cytophagales</taxon>
        <taxon>Cyclobacteriaceae</taxon>
        <taxon>Mongoliibacter</taxon>
    </lineage>
</organism>
<comment type="similarity">
    <text evidence="2">Belongs to the DivIVA family.</text>
</comment>
<dbReference type="InterPro" id="IPR019933">
    <property type="entry name" value="DivIVA_domain"/>
</dbReference>
<proteinExistence type="inferred from homology"/>
<dbReference type="RefSeq" id="WP_106133582.1">
    <property type="nucleotide sequence ID" value="NZ_PVTR01000005.1"/>
</dbReference>
<dbReference type="PANTHER" id="PTHR35794:SF2">
    <property type="entry name" value="CELL DIVISION PROTEIN DIVIVA"/>
    <property type="match status" value="1"/>
</dbReference>
<keyword evidence="3" id="KW-0963">Cytoplasm</keyword>
<evidence type="ECO:0000256" key="4">
    <source>
        <dbReference type="ARBA" id="ARBA00022618"/>
    </source>
</evidence>
<evidence type="ECO:0000256" key="5">
    <source>
        <dbReference type="ARBA" id="ARBA00023054"/>
    </source>
</evidence>
<dbReference type="NCBIfam" id="TIGR03544">
    <property type="entry name" value="DivI1A_domain"/>
    <property type="match status" value="1"/>
</dbReference>
<evidence type="ECO:0000256" key="7">
    <source>
        <dbReference type="SAM" id="Coils"/>
    </source>
</evidence>
<dbReference type="OrthoDB" id="9815492at2"/>
<feature type="compositionally biased region" description="Basic and acidic residues" evidence="8">
    <location>
        <begin position="242"/>
        <end position="286"/>
    </location>
</feature>
<dbReference type="InterPro" id="IPR007793">
    <property type="entry name" value="DivIVA_fam"/>
</dbReference>
<feature type="coiled-coil region" evidence="7">
    <location>
        <begin position="90"/>
        <end position="124"/>
    </location>
</feature>
<comment type="caution">
    <text evidence="9">The sequence shown here is derived from an EMBL/GenBank/DDBJ whole genome shotgun (WGS) entry which is preliminary data.</text>
</comment>
<sequence length="294" mass="33636">MRITPSEIRDKDFEKNFRGYDKDEVNDFLKFISLEFEALTKEKEELARRLETSEKESNKLRQVEESLFRTLKTAEDTGAAMIEEASKSSEEIMNEANKNATAIVEDAERQAQSILLSAEQKSQQIMEGLKSDVIGLVEDYSSLLAQRDVVLKNLKALSEDINDNISVSLEAFKKINVDVHAQMIEKLSKSDAFSKPKIAEVEQHESKPEAKKQEQPEDIEAERSQLEEENKKSSAVNEQEISEIKEPEAKEEIKESEHVNTENQKSVEWKIENPESEQKKKAEDKGGSFFDQFD</sequence>
<evidence type="ECO:0000256" key="1">
    <source>
        <dbReference type="ARBA" id="ARBA00004496"/>
    </source>
</evidence>
<reference evidence="9 10" key="1">
    <citation type="submission" date="2018-03" db="EMBL/GenBank/DDBJ databases">
        <title>Genomic Encyclopedia of Archaeal and Bacterial Type Strains, Phase II (KMG-II): from individual species to whole genera.</title>
        <authorList>
            <person name="Goeker M."/>
        </authorList>
    </citation>
    <scope>NUCLEOTIDE SEQUENCE [LARGE SCALE GENOMIC DNA]</scope>
    <source>
        <strain evidence="9 10">DSM 27929</strain>
    </source>
</reference>
<dbReference type="AlphaFoldDB" id="A0A2T0WN30"/>
<dbReference type="GO" id="GO:0051301">
    <property type="term" value="P:cell division"/>
    <property type="evidence" value="ECO:0007669"/>
    <property type="project" value="UniProtKB-KW"/>
</dbReference>
<keyword evidence="4 9" id="KW-0132">Cell division</keyword>
<evidence type="ECO:0000313" key="9">
    <source>
        <dbReference type="EMBL" id="PRY88095.1"/>
    </source>
</evidence>
<evidence type="ECO:0000256" key="6">
    <source>
        <dbReference type="ARBA" id="ARBA00023306"/>
    </source>
</evidence>